<feature type="transmembrane region" description="Helical" evidence="5">
    <location>
        <begin position="83"/>
        <end position="105"/>
    </location>
</feature>
<evidence type="ECO:0000256" key="4">
    <source>
        <dbReference type="ARBA" id="ARBA00023136"/>
    </source>
</evidence>
<dbReference type="InterPro" id="IPR050598">
    <property type="entry name" value="AminoAcid_Transporter"/>
</dbReference>
<dbReference type="AlphaFoldDB" id="A0A7M5XEE5"/>
<dbReference type="GO" id="GO:0015179">
    <property type="term" value="F:L-amino acid transmembrane transporter activity"/>
    <property type="evidence" value="ECO:0007669"/>
    <property type="project" value="TreeGrafter"/>
</dbReference>
<evidence type="ECO:0000256" key="2">
    <source>
        <dbReference type="ARBA" id="ARBA00022692"/>
    </source>
</evidence>
<evidence type="ECO:0000256" key="1">
    <source>
        <dbReference type="ARBA" id="ARBA00004141"/>
    </source>
</evidence>
<feature type="transmembrane region" description="Helical" evidence="5">
    <location>
        <begin position="284"/>
        <end position="308"/>
    </location>
</feature>
<comment type="subcellular location">
    <subcellularLocation>
        <location evidence="1">Membrane</location>
        <topology evidence="1">Multi-pass membrane protein</topology>
    </subcellularLocation>
</comment>
<evidence type="ECO:0000256" key="5">
    <source>
        <dbReference type="SAM" id="Phobius"/>
    </source>
</evidence>
<sequence>MGSVAETTFLSPVDGINTKTTLESPSLAIANKSLSSQKDQAPEENTLRREMKFRHAFSFVVGCMVGAGIFVTPSLIAQRTPNLFVSLLAWIVAGLVALIGALCYCEMASIVKKTGSSYVFILDCYGPAAGFLVNWANVFLFAPCDACILLLTIGLYACAPFYEDHTSPEYQWMSKLVGIVIMLCISVIHCLGAKKSGIFQMVFMAIQMLVFATIVGLGIYSLSARNTYHHFETNIVFNNTLNGLSDEFPSFGIALFNALYCFDGYVTIAFIVEEVINPSKAVPLLSFTSIPFVTFLYILINLACAAVLTHKEIATSNVFLSDVAFKIGGESLSYVVPFAVSICVVPALSAVFYNLPRLMMSAAREGQFPRFFALIHRERRTPIPSVIFLAIVSTVLTLLNLELQSMLQICNIVIWFEYAFAVSTILVNRWRKPNMKRAYKTWLITPIIMIVIPLILLILAIMEKSFITILILVLMMLGLPVYFVCLKKRWISSRLNQFVYRILVNNTNLVECKINCED</sequence>
<feature type="transmembrane region" description="Helical" evidence="5">
    <location>
        <begin position="405"/>
        <end position="427"/>
    </location>
</feature>
<dbReference type="GeneID" id="136815303"/>
<dbReference type="GO" id="GO:0016020">
    <property type="term" value="C:membrane"/>
    <property type="evidence" value="ECO:0007669"/>
    <property type="project" value="UniProtKB-SubCell"/>
</dbReference>
<dbReference type="RefSeq" id="XP_066927844.1">
    <property type="nucleotide sequence ID" value="XM_067071743.1"/>
</dbReference>
<proteinExistence type="predicted"/>
<reference evidence="6" key="1">
    <citation type="submission" date="2021-01" db="UniProtKB">
        <authorList>
            <consortium name="EnsemblMetazoa"/>
        </authorList>
    </citation>
    <scope>IDENTIFICATION</scope>
</reference>
<organism evidence="6 7">
    <name type="scientific">Clytia hemisphaerica</name>
    <dbReference type="NCBI Taxonomy" id="252671"/>
    <lineage>
        <taxon>Eukaryota</taxon>
        <taxon>Metazoa</taxon>
        <taxon>Cnidaria</taxon>
        <taxon>Hydrozoa</taxon>
        <taxon>Hydroidolina</taxon>
        <taxon>Leptothecata</taxon>
        <taxon>Obeliida</taxon>
        <taxon>Clytiidae</taxon>
        <taxon>Clytia</taxon>
    </lineage>
</organism>
<accession>A0A7M5XEE5</accession>
<dbReference type="Pfam" id="PF13520">
    <property type="entry name" value="AA_permease_2"/>
    <property type="match status" value="1"/>
</dbReference>
<feature type="transmembrane region" description="Helical" evidence="5">
    <location>
        <begin position="251"/>
        <end position="272"/>
    </location>
</feature>
<feature type="transmembrane region" description="Helical" evidence="5">
    <location>
        <begin position="334"/>
        <end position="355"/>
    </location>
</feature>
<protein>
    <submittedName>
        <fullName evidence="6">Uncharacterized protein</fullName>
    </submittedName>
</protein>
<evidence type="ECO:0000313" key="6">
    <source>
        <dbReference type="EnsemblMetazoa" id="CLYHEMP021963.1"/>
    </source>
</evidence>
<feature type="transmembrane region" description="Helical" evidence="5">
    <location>
        <begin position="198"/>
        <end position="222"/>
    </location>
</feature>
<feature type="transmembrane region" description="Helical" evidence="5">
    <location>
        <begin position="174"/>
        <end position="191"/>
    </location>
</feature>
<dbReference type="Gene3D" id="1.20.1740.10">
    <property type="entry name" value="Amino acid/polyamine transporter I"/>
    <property type="match status" value="1"/>
</dbReference>
<keyword evidence="7" id="KW-1185">Reference proteome</keyword>
<feature type="transmembrane region" description="Helical" evidence="5">
    <location>
        <begin position="381"/>
        <end position="399"/>
    </location>
</feature>
<dbReference type="OrthoDB" id="5982228at2759"/>
<evidence type="ECO:0000313" key="7">
    <source>
        <dbReference type="Proteomes" id="UP000594262"/>
    </source>
</evidence>
<keyword evidence="3 5" id="KW-1133">Transmembrane helix</keyword>
<feature type="transmembrane region" description="Helical" evidence="5">
    <location>
        <begin position="439"/>
        <end position="460"/>
    </location>
</feature>
<evidence type="ECO:0000256" key="3">
    <source>
        <dbReference type="ARBA" id="ARBA00022989"/>
    </source>
</evidence>
<dbReference type="PIRSF" id="PIRSF006060">
    <property type="entry name" value="AA_transporter"/>
    <property type="match status" value="1"/>
</dbReference>
<dbReference type="InterPro" id="IPR002293">
    <property type="entry name" value="AA/rel_permease1"/>
</dbReference>
<dbReference type="PANTHER" id="PTHR11785">
    <property type="entry name" value="AMINO ACID TRANSPORTER"/>
    <property type="match status" value="1"/>
</dbReference>
<keyword evidence="4 5" id="KW-0472">Membrane</keyword>
<dbReference type="EnsemblMetazoa" id="CLYHEMT021963.1">
    <property type="protein sequence ID" value="CLYHEMP021963.1"/>
    <property type="gene ID" value="CLYHEMG021963"/>
</dbReference>
<feature type="transmembrane region" description="Helical" evidence="5">
    <location>
        <begin position="466"/>
        <end position="485"/>
    </location>
</feature>
<feature type="transmembrane region" description="Helical" evidence="5">
    <location>
        <begin position="56"/>
        <end position="77"/>
    </location>
</feature>
<keyword evidence="2 5" id="KW-0812">Transmembrane</keyword>
<name>A0A7M5XEE5_9CNID</name>
<feature type="transmembrane region" description="Helical" evidence="5">
    <location>
        <begin position="138"/>
        <end position="162"/>
    </location>
</feature>
<dbReference type="PANTHER" id="PTHR11785:SF512">
    <property type="entry name" value="SOBREMESA, ISOFORM B"/>
    <property type="match status" value="1"/>
</dbReference>
<dbReference type="Proteomes" id="UP000594262">
    <property type="component" value="Unplaced"/>
</dbReference>